<dbReference type="RefSeq" id="YP_009834585.1">
    <property type="nucleotide sequence ID" value="NC_048673.1"/>
</dbReference>
<dbReference type="InterPro" id="IPR002052">
    <property type="entry name" value="DNA_methylase_N6_adenine_CS"/>
</dbReference>
<name>A0A223LDG2_9CAUD</name>
<dbReference type="SUPFAM" id="SSF53335">
    <property type="entry name" value="S-adenosyl-L-methionine-dependent methyltransferases"/>
    <property type="match status" value="1"/>
</dbReference>
<protein>
    <recommendedName>
        <fullName evidence="1">Methyltransferase small domain-containing protein</fullName>
    </recommendedName>
</protein>
<dbReference type="GO" id="GO:0008757">
    <property type="term" value="F:S-adenosylmethionine-dependent methyltransferase activity"/>
    <property type="evidence" value="ECO:0007669"/>
    <property type="project" value="UniProtKB-ARBA"/>
</dbReference>
<dbReference type="GO" id="GO:0032259">
    <property type="term" value="P:methylation"/>
    <property type="evidence" value="ECO:0007669"/>
    <property type="project" value="InterPro"/>
</dbReference>
<dbReference type="Proteomes" id="UP000226092">
    <property type="component" value="Segment"/>
</dbReference>
<feature type="domain" description="Methyltransferase small" evidence="1">
    <location>
        <begin position="63"/>
        <end position="139"/>
    </location>
</feature>
<reference evidence="2 3" key="1">
    <citation type="submission" date="2017-07" db="EMBL/GenBank/DDBJ databases">
        <title>In vitro design and evaluation of phage cocktails against multidrug-resistant Aeromonas salmonicida.</title>
        <authorList>
            <person name="Chen L."/>
            <person name="Yuan S."/>
            <person name="Ma Y."/>
        </authorList>
    </citation>
    <scope>NUCLEOTIDE SEQUENCE [LARGE SCALE GENOMIC DNA]</scope>
</reference>
<evidence type="ECO:0000313" key="2">
    <source>
        <dbReference type="EMBL" id="ASU00267.1"/>
    </source>
</evidence>
<dbReference type="Gene3D" id="3.40.50.150">
    <property type="entry name" value="Vaccinia Virus protein VP39"/>
    <property type="match status" value="1"/>
</dbReference>
<accession>A0A223LDG2</accession>
<dbReference type="GO" id="GO:0003676">
    <property type="term" value="F:nucleic acid binding"/>
    <property type="evidence" value="ECO:0007669"/>
    <property type="project" value="InterPro"/>
</dbReference>
<dbReference type="InterPro" id="IPR007848">
    <property type="entry name" value="Small_mtfrase_dom"/>
</dbReference>
<dbReference type="CDD" id="cd02440">
    <property type="entry name" value="AdoMet_MTases"/>
    <property type="match status" value="1"/>
</dbReference>
<dbReference type="Pfam" id="PF05175">
    <property type="entry name" value="MTS"/>
    <property type="match status" value="1"/>
</dbReference>
<dbReference type="KEGG" id="vg:55604652"/>
<keyword evidence="3" id="KW-1185">Reference proteome</keyword>
<dbReference type="PROSITE" id="PS00092">
    <property type="entry name" value="N6_MTASE"/>
    <property type="match status" value="1"/>
</dbReference>
<sequence>MAKISKQALKLHNKAMDLVHSDKVLSWDERCFILENYQEGATQMNGLAGAFFTPVMLARDAMIEVNQDRSVLDLCAGIGGLSFWLYDNDVTCVELNHEYFEVGKRVVPHANWIRGDALEYCDNTNDRFDFCISNPPFGNINTSGYKGRYTGAEFEYKVIEAASKVSEFGVFIIPQMSAGFKYSGVRSFCDKEPSNKYLKFTEQTGIRLEPGCGVDTSIYLSEWHGVSPMVEIATAEFY</sequence>
<organism evidence="2 3">
    <name type="scientific">Aeromonas phage AS-zj</name>
    <dbReference type="NCBI Taxonomy" id="2024208"/>
    <lineage>
        <taxon>Viruses</taxon>
        <taxon>Duplodnaviria</taxon>
        <taxon>Heunggongvirae</taxon>
        <taxon>Uroviricota</taxon>
        <taxon>Caudoviricetes</taxon>
        <taxon>Pantevenvirales</taxon>
        <taxon>Straboviridae</taxon>
        <taxon>Emmerichvirinae</taxon>
        <taxon>Ceceduovirus</taxon>
        <taxon>Ceceduovirus aszj</taxon>
    </lineage>
</organism>
<dbReference type="GeneID" id="55604652"/>
<proteinExistence type="predicted"/>
<evidence type="ECO:0000313" key="3">
    <source>
        <dbReference type="Proteomes" id="UP000226092"/>
    </source>
</evidence>
<dbReference type="InterPro" id="IPR029063">
    <property type="entry name" value="SAM-dependent_MTases_sf"/>
</dbReference>
<evidence type="ECO:0000259" key="1">
    <source>
        <dbReference type="Pfam" id="PF05175"/>
    </source>
</evidence>
<dbReference type="EMBL" id="MF448340">
    <property type="protein sequence ID" value="ASU00267.1"/>
    <property type="molecule type" value="Genomic_DNA"/>
</dbReference>